<dbReference type="AlphaFoldDB" id="A0A167G2X2"/>
<dbReference type="Proteomes" id="UP000076587">
    <property type="component" value="Unassembled WGS sequence"/>
</dbReference>
<organism evidence="2 3">
    <name type="scientific">Pseudoalteromonas luteoviolacea NCIMB 1942</name>
    <dbReference type="NCBI Taxonomy" id="1365253"/>
    <lineage>
        <taxon>Bacteria</taxon>
        <taxon>Pseudomonadati</taxon>
        <taxon>Pseudomonadota</taxon>
        <taxon>Gammaproteobacteria</taxon>
        <taxon>Alteromonadales</taxon>
        <taxon>Pseudoalteromonadaceae</taxon>
        <taxon>Pseudoalteromonas</taxon>
    </lineage>
</organism>
<gene>
    <name evidence="2" type="ORF">N482_24605</name>
</gene>
<name>A0A167G2X2_9GAMM</name>
<reference evidence="2 3" key="1">
    <citation type="submission" date="2013-07" db="EMBL/GenBank/DDBJ databases">
        <title>Comparative Genomic and Metabolomic Analysis of Twelve Strains of Pseudoalteromonas luteoviolacea.</title>
        <authorList>
            <person name="Vynne N.G."/>
            <person name="Mansson M."/>
            <person name="Gram L."/>
        </authorList>
    </citation>
    <scope>NUCLEOTIDE SEQUENCE [LARGE SCALE GENOMIC DNA]</scope>
    <source>
        <strain evidence="2 3">NCIMB 1942</strain>
    </source>
</reference>
<evidence type="ECO:0000256" key="1">
    <source>
        <dbReference type="SAM" id="Phobius"/>
    </source>
</evidence>
<evidence type="ECO:0000313" key="3">
    <source>
        <dbReference type="Proteomes" id="UP000076587"/>
    </source>
</evidence>
<protein>
    <submittedName>
        <fullName evidence="2">Uncharacterized protein</fullName>
    </submittedName>
</protein>
<keyword evidence="1" id="KW-1133">Transmembrane helix</keyword>
<dbReference type="EMBL" id="AUXT01000072">
    <property type="protein sequence ID" value="KZN54048.1"/>
    <property type="molecule type" value="Genomic_DNA"/>
</dbReference>
<keyword evidence="1" id="KW-0812">Transmembrane</keyword>
<comment type="caution">
    <text evidence="2">The sequence shown here is derived from an EMBL/GenBank/DDBJ whole genome shotgun (WGS) entry which is preliminary data.</text>
</comment>
<accession>A0A167G2X2</accession>
<feature type="transmembrane region" description="Helical" evidence="1">
    <location>
        <begin position="12"/>
        <end position="29"/>
    </location>
</feature>
<evidence type="ECO:0000313" key="2">
    <source>
        <dbReference type="EMBL" id="KZN54048.1"/>
    </source>
</evidence>
<keyword evidence="1" id="KW-0472">Membrane</keyword>
<dbReference type="PATRIC" id="fig|1365253.3.peg.1090"/>
<proteinExistence type="predicted"/>
<sequence>MLYFKTEEFEFGLVAAALLGMTTGYLLQAKEDKS</sequence>